<dbReference type="AlphaFoldDB" id="A0A178IAL9"/>
<dbReference type="Proteomes" id="UP000078486">
    <property type="component" value="Unassembled WGS sequence"/>
</dbReference>
<comment type="caution">
    <text evidence="1">The sequence shown here is derived from an EMBL/GenBank/DDBJ whole genome shotgun (WGS) entry which is preliminary data.</text>
</comment>
<evidence type="ECO:0008006" key="3">
    <source>
        <dbReference type="Google" id="ProtNLM"/>
    </source>
</evidence>
<sequence length="100" mass="12067">MRKVHRRLRCDNHTRQTFVEWAKETIRHSAWARAYFEQRKAAGHHFQATLRSLAYKWIRILWKCWHDHLVYHEAQYLVQLRAKDSPLLKYLSPPTPSSAA</sequence>
<gene>
    <name evidence="1" type="ORF">AW736_24700</name>
</gene>
<name>A0A178IAL9_9BACT</name>
<dbReference type="EMBL" id="LRRQ01000187">
    <property type="protein sequence ID" value="OAM87064.1"/>
    <property type="molecule type" value="Genomic_DNA"/>
</dbReference>
<accession>A0A178IAL9</accession>
<protein>
    <recommendedName>
        <fullName evidence="3">Transposase</fullName>
    </recommendedName>
</protein>
<dbReference type="STRING" id="1184151.AW736_24700"/>
<reference evidence="1 2" key="1">
    <citation type="submission" date="2016-01" db="EMBL/GenBank/DDBJ databases">
        <title>High potential of lignocellulose degradation of a new Verrucomicrobia species.</title>
        <authorList>
            <person name="Wang Y."/>
            <person name="Shi Y."/>
            <person name="Qiu Z."/>
            <person name="Liu S."/>
            <person name="Yang H."/>
        </authorList>
    </citation>
    <scope>NUCLEOTIDE SEQUENCE [LARGE SCALE GENOMIC DNA]</scope>
    <source>
        <strain evidence="1 2">TSB47</strain>
    </source>
</reference>
<proteinExistence type="predicted"/>
<evidence type="ECO:0000313" key="1">
    <source>
        <dbReference type="EMBL" id="OAM87064.1"/>
    </source>
</evidence>
<evidence type="ECO:0000313" key="2">
    <source>
        <dbReference type="Proteomes" id="UP000078486"/>
    </source>
</evidence>
<keyword evidence="2" id="KW-1185">Reference proteome</keyword>
<organism evidence="1 2">
    <name type="scientific">Termitidicoccus mucosus</name>
    <dbReference type="NCBI Taxonomy" id="1184151"/>
    <lineage>
        <taxon>Bacteria</taxon>
        <taxon>Pseudomonadati</taxon>
        <taxon>Verrucomicrobiota</taxon>
        <taxon>Opitutia</taxon>
        <taxon>Opitutales</taxon>
        <taxon>Opitutaceae</taxon>
        <taxon>Termitidicoccus</taxon>
    </lineage>
</organism>